<keyword evidence="5 12" id="KW-0337">GPI-anchor biosynthesis</keyword>
<evidence type="ECO:0000256" key="5">
    <source>
        <dbReference type="ARBA" id="ARBA00022502"/>
    </source>
</evidence>
<sequence>MVTVIPSLSDQHLRSLTVLALLSRFLIATLTTSSTSLLKLFDSSPRLVLGDAVPPWTSSLLRWDAFHFARVAQEGHFYEHEWAFFPALPFVMHMSGSLLSYIGFGPSSPDWSMMLLGGAILAALFDSTRVLYRLSLHHLHSPSAAFLATALSLLPSSAATLRFASYSEPFFTYFSYRGMLACARSQWLSASVWFTLASAFRSNGILLSGFIVWNMLVAPYLSARRDILTPSRILYCTVLVAIPLMPFIHHNYKGYTSFCTTSTENLPNWCEGGLFPSIYSHVQLKYWNVGFLRYWTLSNIPNFILASPVLLNVYVFCAFYLSRLPRIFASLAPPVPPKEDDTSDSNPSLFLAPSLLPHVLHGLALTLVLTFSAHVQISLRVLPSLPMTYWAAARLLIERPKLGKAWVGWSIVWGALSCILWAVFLPPA</sequence>
<comment type="subcellular location">
    <subcellularLocation>
        <location evidence="1 12">Endoplasmic reticulum membrane</location>
        <topology evidence="1 12">Multi-pass membrane protein</topology>
    </subcellularLocation>
</comment>
<dbReference type="PANTHER" id="PTHR12468">
    <property type="entry name" value="GPI MANNOSYLTRANSFERASE 2"/>
    <property type="match status" value="1"/>
</dbReference>
<comment type="similarity">
    <text evidence="3 12">Belongs to the PIGV family.</text>
</comment>
<evidence type="ECO:0000256" key="1">
    <source>
        <dbReference type="ARBA" id="ARBA00004477"/>
    </source>
</evidence>
<reference evidence="13 14" key="1">
    <citation type="submission" date="2014-04" db="EMBL/GenBank/DDBJ databases">
        <authorList>
            <consortium name="DOE Joint Genome Institute"/>
            <person name="Kuo A."/>
            <person name="Kohler A."/>
            <person name="Jargeat P."/>
            <person name="Nagy L.G."/>
            <person name="Floudas D."/>
            <person name="Copeland A."/>
            <person name="Barry K.W."/>
            <person name="Cichocki N."/>
            <person name="Veneault-Fourrey C."/>
            <person name="LaButti K."/>
            <person name="Lindquist E.A."/>
            <person name="Lipzen A."/>
            <person name="Lundell T."/>
            <person name="Morin E."/>
            <person name="Murat C."/>
            <person name="Sun H."/>
            <person name="Tunlid A."/>
            <person name="Henrissat B."/>
            <person name="Grigoriev I.V."/>
            <person name="Hibbett D.S."/>
            <person name="Martin F."/>
            <person name="Nordberg H.P."/>
            <person name="Cantor M.N."/>
            <person name="Hua S.X."/>
        </authorList>
    </citation>
    <scope>NUCLEOTIDE SEQUENCE [LARGE SCALE GENOMIC DNA]</scope>
    <source>
        <strain evidence="13 14">Ve08.2h10</strain>
    </source>
</reference>
<evidence type="ECO:0000256" key="9">
    <source>
        <dbReference type="ARBA" id="ARBA00022824"/>
    </source>
</evidence>
<evidence type="ECO:0000256" key="11">
    <source>
        <dbReference type="ARBA" id="ARBA00023136"/>
    </source>
</evidence>
<dbReference type="Pfam" id="PF04188">
    <property type="entry name" value="Mannosyl_trans2"/>
    <property type="match status" value="1"/>
</dbReference>
<protein>
    <recommendedName>
        <fullName evidence="4 12">GPI mannosyltransferase 2</fullName>
        <ecNumber evidence="12">2.4.1.-</ecNumber>
    </recommendedName>
</protein>
<keyword evidence="11 12" id="KW-0472">Membrane</keyword>
<keyword evidence="14" id="KW-1185">Reference proteome</keyword>
<dbReference type="InParanoid" id="A0A0D0E8U3"/>
<evidence type="ECO:0000256" key="6">
    <source>
        <dbReference type="ARBA" id="ARBA00022676"/>
    </source>
</evidence>
<feature type="transmembrane region" description="Helical" evidence="12">
    <location>
        <begin position="300"/>
        <end position="321"/>
    </location>
</feature>
<feature type="transmembrane region" description="Helical" evidence="12">
    <location>
        <begin position="144"/>
        <end position="164"/>
    </location>
</feature>
<dbReference type="EMBL" id="KN825054">
    <property type="protein sequence ID" value="KIK95235.1"/>
    <property type="molecule type" value="Genomic_DNA"/>
</dbReference>
<keyword evidence="9 12" id="KW-0256">Endoplasmic reticulum</keyword>
<feature type="transmembrane region" description="Helical" evidence="12">
    <location>
        <begin position="82"/>
        <end position="105"/>
    </location>
</feature>
<accession>A0A0D0E8U3</accession>
<dbReference type="FunCoup" id="A0A0D0E8U3">
    <property type="interactions" value="62"/>
</dbReference>
<keyword evidence="8 12" id="KW-0812">Transmembrane</keyword>
<dbReference type="AlphaFoldDB" id="A0A0D0E8U3"/>
<evidence type="ECO:0000256" key="8">
    <source>
        <dbReference type="ARBA" id="ARBA00022692"/>
    </source>
</evidence>
<evidence type="ECO:0000256" key="4">
    <source>
        <dbReference type="ARBA" id="ARBA00013795"/>
    </source>
</evidence>
<name>A0A0D0E8U3_9AGAM</name>
<dbReference type="Proteomes" id="UP000054538">
    <property type="component" value="Unassembled WGS sequence"/>
</dbReference>
<gene>
    <name evidence="13" type="ORF">PAXRUDRAFT_141128</name>
</gene>
<dbReference type="GO" id="GO:0006506">
    <property type="term" value="P:GPI anchor biosynthetic process"/>
    <property type="evidence" value="ECO:0007669"/>
    <property type="project" value="UniProtKB-UniPathway"/>
</dbReference>
<feature type="transmembrane region" description="Helical" evidence="12">
    <location>
        <begin position="406"/>
        <end position="424"/>
    </location>
</feature>
<comment type="pathway">
    <text evidence="2 12">Glycolipid biosynthesis; glycosylphosphatidylinositol-anchor biosynthesis.</text>
</comment>
<proteinExistence type="inferred from homology"/>
<evidence type="ECO:0000313" key="14">
    <source>
        <dbReference type="Proteomes" id="UP000054538"/>
    </source>
</evidence>
<dbReference type="InterPro" id="IPR007315">
    <property type="entry name" value="PIG-V/Gpi18"/>
</dbReference>
<dbReference type="EC" id="2.4.1.-" evidence="12"/>
<dbReference type="GO" id="GO:0000009">
    <property type="term" value="F:alpha-1,6-mannosyltransferase activity"/>
    <property type="evidence" value="ECO:0007669"/>
    <property type="project" value="InterPro"/>
</dbReference>
<feature type="transmembrane region" description="Helical" evidence="12">
    <location>
        <begin position="204"/>
        <end position="221"/>
    </location>
</feature>
<dbReference type="OrthoDB" id="10252502at2759"/>
<dbReference type="UniPathway" id="UPA00196"/>
<dbReference type="STRING" id="930991.A0A0D0E8U3"/>
<evidence type="ECO:0000256" key="2">
    <source>
        <dbReference type="ARBA" id="ARBA00004687"/>
    </source>
</evidence>
<dbReference type="GO" id="GO:0031501">
    <property type="term" value="C:mannosyltransferase complex"/>
    <property type="evidence" value="ECO:0007669"/>
    <property type="project" value="TreeGrafter"/>
</dbReference>
<dbReference type="HOGENOM" id="CLU_029048_1_0_1"/>
<dbReference type="GO" id="GO:0005789">
    <property type="term" value="C:endoplasmic reticulum membrane"/>
    <property type="evidence" value="ECO:0007669"/>
    <property type="project" value="UniProtKB-SubCell"/>
</dbReference>
<feature type="transmembrane region" description="Helical" evidence="12">
    <location>
        <begin position="111"/>
        <end position="132"/>
    </location>
</feature>
<evidence type="ECO:0000256" key="3">
    <source>
        <dbReference type="ARBA" id="ARBA00008698"/>
    </source>
</evidence>
<keyword evidence="6 12" id="KW-0328">Glycosyltransferase</keyword>
<comment type="function">
    <text evidence="12">Mannosyltransferase involved in glycosylphosphatidylinositol-anchor biosynthesis.</text>
</comment>
<evidence type="ECO:0000256" key="12">
    <source>
        <dbReference type="RuleBase" id="RU363112"/>
    </source>
</evidence>
<evidence type="ECO:0000313" key="13">
    <source>
        <dbReference type="EMBL" id="KIK95235.1"/>
    </source>
</evidence>
<dbReference type="PANTHER" id="PTHR12468:SF2">
    <property type="entry name" value="GPI MANNOSYLTRANSFERASE 2"/>
    <property type="match status" value="1"/>
</dbReference>
<evidence type="ECO:0000256" key="7">
    <source>
        <dbReference type="ARBA" id="ARBA00022679"/>
    </source>
</evidence>
<organism evidence="13 14">
    <name type="scientific">Paxillus rubicundulus Ve08.2h10</name>
    <dbReference type="NCBI Taxonomy" id="930991"/>
    <lineage>
        <taxon>Eukaryota</taxon>
        <taxon>Fungi</taxon>
        <taxon>Dikarya</taxon>
        <taxon>Basidiomycota</taxon>
        <taxon>Agaricomycotina</taxon>
        <taxon>Agaricomycetes</taxon>
        <taxon>Agaricomycetidae</taxon>
        <taxon>Boletales</taxon>
        <taxon>Paxilineae</taxon>
        <taxon>Paxillaceae</taxon>
        <taxon>Paxillus</taxon>
    </lineage>
</organism>
<feature type="transmembrane region" description="Helical" evidence="12">
    <location>
        <begin position="16"/>
        <end position="38"/>
    </location>
</feature>
<feature type="transmembrane region" description="Helical" evidence="12">
    <location>
        <begin position="233"/>
        <end position="252"/>
    </location>
</feature>
<keyword evidence="7 12" id="KW-0808">Transferase</keyword>
<reference evidence="14" key="2">
    <citation type="submission" date="2015-01" db="EMBL/GenBank/DDBJ databases">
        <title>Evolutionary Origins and Diversification of the Mycorrhizal Mutualists.</title>
        <authorList>
            <consortium name="DOE Joint Genome Institute"/>
            <consortium name="Mycorrhizal Genomics Consortium"/>
            <person name="Kohler A."/>
            <person name="Kuo A."/>
            <person name="Nagy L.G."/>
            <person name="Floudas D."/>
            <person name="Copeland A."/>
            <person name="Barry K.W."/>
            <person name="Cichocki N."/>
            <person name="Veneault-Fourrey C."/>
            <person name="LaButti K."/>
            <person name="Lindquist E.A."/>
            <person name="Lipzen A."/>
            <person name="Lundell T."/>
            <person name="Morin E."/>
            <person name="Murat C."/>
            <person name="Riley R."/>
            <person name="Ohm R."/>
            <person name="Sun H."/>
            <person name="Tunlid A."/>
            <person name="Henrissat B."/>
            <person name="Grigoriev I.V."/>
            <person name="Hibbett D.S."/>
            <person name="Martin F."/>
        </authorList>
    </citation>
    <scope>NUCLEOTIDE SEQUENCE [LARGE SCALE GENOMIC DNA]</scope>
    <source>
        <strain evidence="14">Ve08.2h10</strain>
    </source>
</reference>
<keyword evidence="10 12" id="KW-1133">Transmembrane helix</keyword>
<dbReference type="GO" id="GO:0004376">
    <property type="term" value="F:GPI mannosyltransferase activity"/>
    <property type="evidence" value="ECO:0007669"/>
    <property type="project" value="InterPro"/>
</dbReference>
<evidence type="ECO:0000256" key="10">
    <source>
        <dbReference type="ARBA" id="ARBA00022989"/>
    </source>
</evidence>